<evidence type="ECO:0000259" key="5">
    <source>
        <dbReference type="SMART" id="SM00903"/>
    </source>
</evidence>
<dbReference type="SUPFAM" id="SSF50475">
    <property type="entry name" value="FMN-binding split barrel"/>
    <property type="match status" value="1"/>
</dbReference>
<comment type="cofactor">
    <cofactor evidence="1">
        <name>FMN</name>
        <dbReference type="ChEBI" id="CHEBI:58210"/>
    </cofactor>
</comment>
<dbReference type="PANTHER" id="PTHR33798:SF5">
    <property type="entry name" value="FLAVIN REDUCTASE LIKE DOMAIN-CONTAINING PROTEIN"/>
    <property type="match status" value="1"/>
</dbReference>
<dbReference type="SMART" id="SM00903">
    <property type="entry name" value="Flavin_Reduct"/>
    <property type="match status" value="1"/>
</dbReference>
<gene>
    <name evidence="6" type="ORF">GCM10009104_11060</name>
</gene>
<name>A0ABN1I4L8_9GAMM</name>
<evidence type="ECO:0000256" key="4">
    <source>
        <dbReference type="ARBA" id="ARBA00038054"/>
    </source>
</evidence>
<proteinExistence type="inferred from homology"/>
<dbReference type="Gene3D" id="2.30.110.10">
    <property type="entry name" value="Electron Transport, Fmn-binding Protein, Chain A"/>
    <property type="match status" value="1"/>
</dbReference>
<evidence type="ECO:0000256" key="3">
    <source>
        <dbReference type="ARBA" id="ARBA00022643"/>
    </source>
</evidence>
<evidence type="ECO:0000313" key="6">
    <source>
        <dbReference type="EMBL" id="GAA0686876.1"/>
    </source>
</evidence>
<organism evidence="6 7">
    <name type="scientific">Marinobacterium maritimum</name>
    <dbReference type="NCBI Taxonomy" id="500162"/>
    <lineage>
        <taxon>Bacteria</taxon>
        <taxon>Pseudomonadati</taxon>
        <taxon>Pseudomonadota</taxon>
        <taxon>Gammaproteobacteria</taxon>
        <taxon>Oceanospirillales</taxon>
        <taxon>Oceanospirillaceae</taxon>
        <taxon>Marinobacterium</taxon>
    </lineage>
</organism>
<comment type="similarity">
    <text evidence="4">Belongs to the flavoredoxin family.</text>
</comment>
<accession>A0ABN1I4L8</accession>
<feature type="domain" description="Flavin reductase like" evidence="5">
    <location>
        <begin position="19"/>
        <end position="170"/>
    </location>
</feature>
<comment type="caution">
    <text evidence="6">The sequence shown here is derived from an EMBL/GenBank/DDBJ whole genome shotgun (WGS) entry which is preliminary data.</text>
</comment>
<keyword evidence="3" id="KW-0288">FMN</keyword>
<protein>
    <submittedName>
        <fullName evidence="6">Flavin reductase family protein</fullName>
    </submittedName>
</protein>
<evidence type="ECO:0000313" key="7">
    <source>
        <dbReference type="Proteomes" id="UP001499915"/>
    </source>
</evidence>
<keyword evidence="7" id="KW-1185">Reference proteome</keyword>
<dbReference type="PANTHER" id="PTHR33798">
    <property type="entry name" value="FLAVOPROTEIN OXYGENASE"/>
    <property type="match status" value="1"/>
</dbReference>
<reference evidence="6 7" key="1">
    <citation type="journal article" date="2019" name="Int. J. Syst. Evol. Microbiol.">
        <title>The Global Catalogue of Microorganisms (GCM) 10K type strain sequencing project: providing services to taxonomists for standard genome sequencing and annotation.</title>
        <authorList>
            <consortium name="The Broad Institute Genomics Platform"/>
            <consortium name="The Broad Institute Genome Sequencing Center for Infectious Disease"/>
            <person name="Wu L."/>
            <person name="Ma J."/>
        </authorList>
    </citation>
    <scope>NUCLEOTIDE SEQUENCE [LARGE SCALE GENOMIC DNA]</scope>
    <source>
        <strain evidence="6 7">JCM 15134</strain>
    </source>
</reference>
<keyword evidence="2" id="KW-0285">Flavoprotein</keyword>
<dbReference type="InterPro" id="IPR012349">
    <property type="entry name" value="Split_barrel_FMN-bd"/>
</dbReference>
<dbReference type="Proteomes" id="UP001499915">
    <property type="component" value="Unassembled WGS sequence"/>
</dbReference>
<evidence type="ECO:0000256" key="2">
    <source>
        <dbReference type="ARBA" id="ARBA00022630"/>
    </source>
</evidence>
<dbReference type="Pfam" id="PF01613">
    <property type="entry name" value="Flavin_Reduct"/>
    <property type="match status" value="1"/>
</dbReference>
<evidence type="ECO:0000256" key="1">
    <source>
        <dbReference type="ARBA" id="ARBA00001917"/>
    </source>
</evidence>
<dbReference type="InterPro" id="IPR002563">
    <property type="entry name" value="Flavin_Rdtase-like_dom"/>
</dbReference>
<dbReference type="EMBL" id="BAAAET010000001">
    <property type="protein sequence ID" value="GAA0686876.1"/>
    <property type="molecule type" value="Genomic_DNA"/>
</dbReference>
<sequence length="205" mass="22771">MIFSAHEMAPADVYHTLTQIIIPRPVAWVLSPNDEAGDSLNLAPFSFFNAVCSDPPVLMLSIGTKADGTLKDSCRNLLERKRCVIHIGSEEQVQAISDTARELAFGDSELELTGQELVEFQGVGMKRLQGAPIAMACSLHQHIEVGNKPQHLLLVEVEQFWIDDAVCYRDDKGRTRVDADKVRPLARLGGSEYARLGEVFRVVRR</sequence>